<organism evidence="2 3">
    <name type="scientific">Niveispirillum lacus</name>
    <dbReference type="NCBI Taxonomy" id="1981099"/>
    <lineage>
        <taxon>Bacteria</taxon>
        <taxon>Pseudomonadati</taxon>
        <taxon>Pseudomonadota</taxon>
        <taxon>Alphaproteobacteria</taxon>
        <taxon>Rhodospirillales</taxon>
        <taxon>Azospirillaceae</taxon>
        <taxon>Niveispirillum</taxon>
    </lineage>
</organism>
<dbReference type="Proteomes" id="UP000216998">
    <property type="component" value="Unassembled WGS sequence"/>
</dbReference>
<proteinExistence type="predicted"/>
<keyword evidence="1" id="KW-0472">Membrane</keyword>
<evidence type="ECO:0000256" key="1">
    <source>
        <dbReference type="SAM" id="Phobius"/>
    </source>
</evidence>
<keyword evidence="1" id="KW-1133">Transmembrane helix</keyword>
<dbReference type="AlphaFoldDB" id="A0A255Z5K1"/>
<accession>A0A255Z5K1</accession>
<name>A0A255Z5K1_9PROT</name>
<evidence type="ECO:0000313" key="2">
    <source>
        <dbReference type="EMBL" id="OYQ36813.1"/>
    </source>
</evidence>
<gene>
    <name evidence="2" type="ORF">CHU95_03310</name>
</gene>
<protein>
    <submittedName>
        <fullName evidence="2">Uncharacterized protein</fullName>
    </submittedName>
</protein>
<comment type="caution">
    <text evidence="2">The sequence shown here is derived from an EMBL/GenBank/DDBJ whole genome shotgun (WGS) entry which is preliminary data.</text>
</comment>
<reference evidence="2 3" key="1">
    <citation type="submission" date="2017-07" db="EMBL/GenBank/DDBJ databases">
        <title>Niveispirillum cyanobacteriorum sp. nov., isolated from cyanobacterial aggregates in a eutrophic lake.</title>
        <authorList>
            <person name="Cai H."/>
        </authorList>
    </citation>
    <scope>NUCLEOTIDE SEQUENCE [LARGE SCALE GENOMIC DNA]</scope>
    <source>
        <strain evidence="3">TH1-14</strain>
    </source>
</reference>
<sequence length="97" mass="10288">MARRNAGTPTFLHDFDVAALIVAALAAAQRDSPAQEPVMNSSFRMYMNLLVFLGGLAVIGPPAANAIAQLAPVIITVSDAVQRSQSAPWSLDSIRPR</sequence>
<feature type="transmembrane region" description="Helical" evidence="1">
    <location>
        <begin position="46"/>
        <end position="68"/>
    </location>
</feature>
<keyword evidence="1" id="KW-0812">Transmembrane</keyword>
<dbReference type="EMBL" id="NOXU01000020">
    <property type="protein sequence ID" value="OYQ36813.1"/>
    <property type="molecule type" value="Genomic_DNA"/>
</dbReference>
<evidence type="ECO:0000313" key="3">
    <source>
        <dbReference type="Proteomes" id="UP000216998"/>
    </source>
</evidence>
<keyword evidence="3" id="KW-1185">Reference proteome</keyword>